<keyword evidence="1" id="KW-1133">Transmembrane helix</keyword>
<evidence type="ECO:0000313" key="2">
    <source>
        <dbReference type="EMBL" id="ENY98785.1"/>
    </source>
</evidence>
<keyword evidence="1" id="KW-0472">Membrane</keyword>
<keyword evidence="1" id="KW-0812">Transmembrane</keyword>
<gene>
    <name evidence="2" type="ORF">HMPREF1092_03265</name>
</gene>
<dbReference type="RefSeq" id="WP_002599705.1">
    <property type="nucleotide sequence ID" value="NZ_KB850959.1"/>
</dbReference>
<proteinExistence type="predicted"/>
<reference evidence="2 3" key="1">
    <citation type="submission" date="2013-01" db="EMBL/GenBank/DDBJ databases">
        <title>The Genome Sequence of Clostridium colicanis 209318.</title>
        <authorList>
            <consortium name="The Broad Institute Genome Sequencing Platform"/>
            <person name="Earl A."/>
            <person name="Ward D."/>
            <person name="Feldgarden M."/>
            <person name="Gevers D."/>
            <person name="Courvalin P."/>
            <person name="Lambert T."/>
            <person name="Walker B."/>
            <person name="Young S.K."/>
            <person name="Zeng Q."/>
            <person name="Gargeya S."/>
            <person name="Fitzgerald M."/>
            <person name="Haas B."/>
            <person name="Abouelleil A."/>
            <person name="Alvarado L."/>
            <person name="Arachchi H.M."/>
            <person name="Berlin A.M."/>
            <person name="Chapman S.B."/>
            <person name="Dewar J."/>
            <person name="Goldberg J."/>
            <person name="Griggs A."/>
            <person name="Gujja S."/>
            <person name="Hansen M."/>
            <person name="Howarth C."/>
            <person name="Imamovic A."/>
            <person name="Larimer J."/>
            <person name="McCowan C."/>
            <person name="Murphy C."/>
            <person name="Neiman D."/>
            <person name="Pearson M."/>
            <person name="Priest M."/>
            <person name="Roberts A."/>
            <person name="Saif S."/>
            <person name="Shea T."/>
            <person name="Sisk P."/>
            <person name="Sykes S."/>
            <person name="Wortman J."/>
            <person name="Nusbaum C."/>
            <person name="Birren B."/>
        </authorList>
    </citation>
    <scope>NUCLEOTIDE SEQUENCE [LARGE SCALE GENOMIC DNA]</scope>
    <source>
        <strain evidence="2 3">209318</strain>
    </source>
</reference>
<dbReference type="EMBL" id="AGYT01000025">
    <property type="protein sequence ID" value="ENY98785.1"/>
    <property type="molecule type" value="Genomic_DNA"/>
</dbReference>
<dbReference type="HOGENOM" id="CLU_1324512_0_0_9"/>
<keyword evidence="3" id="KW-1185">Reference proteome</keyword>
<sequence length="207" mass="24017">MYINKKWIILIIGILLILIGGIYVYKNTYFGPIENRSILKYFNSDNIIKENGEDVTLKNPIPNSYNIPSKEYSGLNKNKIYNNLIEYNNTTNKFINNVINEVSNSKNSEDINQIHGNIINFLMKKYYVYSMNPISENQKESITYINEIVKLLYYMNNNNTPPFILGIPQNIIDNINQESKTSNKKDSIKKEIIILANKVKSLTSYHS</sequence>
<feature type="transmembrane region" description="Helical" evidence="1">
    <location>
        <begin position="7"/>
        <end position="25"/>
    </location>
</feature>
<accession>N9W6Z3</accession>
<evidence type="ECO:0000256" key="1">
    <source>
        <dbReference type="SAM" id="Phobius"/>
    </source>
</evidence>
<protein>
    <submittedName>
        <fullName evidence="2">Uncharacterized protein</fullName>
    </submittedName>
</protein>
<name>N9W6Z3_9CLOT</name>
<dbReference type="AlphaFoldDB" id="N9W6Z3"/>
<comment type="caution">
    <text evidence="2">The sequence shown here is derived from an EMBL/GenBank/DDBJ whole genome shotgun (WGS) entry which is preliminary data.</text>
</comment>
<dbReference type="Proteomes" id="UP000013097">
    <property type="component" value="Unassembled WGS sequence"/>
</dbReference>
<organism evidence="2 3">
    <name type="scientific">Clostridium thermobutyricum</name>
    <dbReference type="NCBI Taxonomy" id="29372"/>
    <lineage>
        <taxon>Bacteria</taxon>
        <taxon>Bacillati</taxon>
        <taxon>Bacillota</taxon>
        <taxon>Clostridia</taxon>
        <taxon>Eubacteriales</taxon>
        <taxon>Clostridiaceae</taxon>
        <taxon>Clostridium</taxon>
    </lineage>
</organism>
<dbReference type="PATRIC" id="fig|999411.4.peg.3180"/>
<evidence type="ECO:0000313" key="3">
    <source>
        <dbReference type="Proteomes" id="UP000013097"/>
    </source>
</evidence>